<keyword evidence="3" id="KW-1185">Reference proteome</keyword>
<protein>
    <recommendedName>
        <fullName evidence="1">DUF7660 domain-containing protein</fullName>
    </recommendedName>
</protein>
<evidence type="ECO:0000313" key="2">
    <source>
        <dbReference type="EMBL" id="MFD2419958.1"/>
    </source>
</evidence>
<dbReference type="Proteomes" id="UP001597417">
    <property type="component" value="Unassembled WGS sequence"/>
</dbReference>
<evidence type="ECO:0000313" key="3">
    <source>
        <dbReference type="Proteomes" id="UP001597417"/>
    </source>
</evidence>
<gene>
    <name evidence="2" type="ORF">ACFSXZ_26880</name>
</gene>
<name>A0ABW5FY27_9PSEU</name>
<accession>A0ABW5FY27</accession>
<dbReference type="InterPro" id="IPR056077">
    <property type="entry name" value="DUF7660"/>
</dbReference>
<evidence type="ECO:0000259" key="1">
    <source>
        <dbReference type="Pfam" id="PF24693"/>
    </source>
</evidence>
<sequence>MARELLDDWSDGPPANWGNQTLPDYLEALVAWLIDSDGYYARRKRQFRGAVGSWSQLHCGQPPFTSSCTGKRARSYEAGEHRKEDPFVWAGVWITLAAAAMAFEELLVEPSRHPDYSPRPGSLAGTVIGESVKPAVKLGLTRFRSEMDTPQWPGNLVVPVAIHAGKSLVRGLA</sequence>
<dbReference type="Pfam" id="PF24693">
    <property type="entry name" value="DUF7660"/>
    <property type="match status" value="1"/>
</dbReference>
<dbReference type="RefSeq" id="WP_378267980.1">
    <property type="nucleotide sequence ID" value="NZ_JBHUKR010000015.1"/>
</dbReference>
<feature type="domain" description="DUF7660" evidence="1">
    <location>
        <begin position="5"/>
        <end position="55"/>
    </location>
</feature>
<dbReference type="EMBL" id="JBHUKR010000015">
    <property type="protein sequence ID" value="MFD2419958.1"/>
    <property type="molecule type" value="Genomic_DNA"/>
</dbReference>
<proteinExistence type="predicted"/>
<organism evidence="2 3">
    <name type="scientific">Amycolatopsis pigmentata</name>
    <dbReference type="NCBI Taxonomy" id="450801"/>
    <lineage>
        <taxon>Bacteria</taxon>
        <taxon>Bacillati</taxon>
        <taxon>Actinomycetota</taxon>
        <taxon>Actinomycetes</taxon>
        <taxon>Pseudonocardiales</taxon>
        <taxon>Pseudonocardiaceae</taxon>
        <taxon>Amycolatopsis</taxon>
    </lineage>
</organism>
<comment type="caution">
    <text evidence="2">The sequence shown here is derived from an EMBL/GenBank/DDBJ whole genome shotgun (WGS) entry which is preliminary data.</text>
</comment>
<reference evidence="3" key="1">
    <citation type="journal article" date="2019" name="Int. J. Syst. Evol. Microbiol.">
        <title>The Global Catalogue of Microorganisms (GCM) 10K type strain sequencing project: providing services to taxonomists for standard genome sequencing and annotation.</title>
        <authorList>
            <consortium name="The Broad Institute Genomics Platform"/>
            <consortium name="The Broad Institute Genome Sequencing Center for Infectious Disease"/>
            <person name="Wu L."/>
            <person name="Ma J."/>
        </authorList>
    </citation>
    <scope>NUCLEOTIDE SEQUENCE [LARGE SCALE GENOMIC DNA]</scope>
    <source>
        <strain evidence="3">CGMCC 4.7645</strain>
    </source>
</reference>